<comment type="subunit">
    <text evidence="9">Microtubule inner protein component of sperm flagellar doublet microtubules.</text>
</comment>
<dbReference type="CTD" id="26150"/>
<accession>A0A6P7Z5D2</accession>
<evidence type="ECO:0000313" key="11">
    <source>
        <dbReference type="RefSeq" id="XP_030070944.1"/>
    </source>
</evidence>
<gene>
    <name evidence="11" type="primary">RIBC2</name>
</gene>
<dbReference type="OrthoDB" id="429119at2759"/>
<evidence type="ECO:0000256" key="9">
    <source>
        <dbReference type="ARBA" id="ARBA00046435"/>
    </source>
</evidence>
<keyword evidence="6" id="KW-0969">Cilium</keyword>
<evidence type="ECO:0000256" key="7">
    <source>
        <dbReference type="ARBA" id="ARBA00023212"/>
    </source>
</evidence>
<dbReference type="GeneID" id="115477938"/>
<dbReference type="RefSeq" id="XP_030070944.1">
    <property type="nucleotide sequence ID" value="XM_030215084.1"/>
</dbReference>
<dbReference type="KEGG" id="muo:115477938"/>
<dbReference type="PANTHER" id="PTHR14517">
    <property type="entry name" value="RIB43A-RELATED"/>
    <property type="match status" value="1"/>
</dbReference>
<evidence type="ECO:0000313" key="10">
    <source>
        <dbReference type="Proteomes" id="UP000515156"/>
    </source>
</evidence>
<dbReference type="AlphaFoldDB" id="A0A6P7Z5D2"/>
<dbReference type="InterPro" id="IPR008805">
    <property type="entry name" value="RIB43A"/>
</dbReference>
<name>A0A6P7Z5D2_9AMPH</name>
<comment type="similarity">
    <text evidence="2">Belongs to the RIB43A family.</text>
</comment>
<proteinExistence type="inferred from homology"/>
<comment type="subcellular location">
    <subcellularLocation>
        <location evidence="1">Cytoplasm</location>
        <location evidence="1">Cytoskeleton</location>
        <location evidence="1">Flagellum axoneme</location>
    </subcellularLocation>
</comment>
<dbReference type="Proteomes" id="UP000515156">
    <property type="component" value="Chromosome 9"/>
</dbReference>
<evidence type="ECO:0000256" key="6">
    <source>
        <dbReference type="ARBA" id="ARBA00023069"/>
    </source>
</evidence>
<keyword evidence="8" id="KW-0966">Cell projection</keyword>
<evidence type="ECO:0000256" key="4">
    <source>
        <dbReference type="ARBA" id="ARBA00022846"/>
    </source>
</evidence>
<dbReference type="InParanoid" id="A0A6P7Z5D2"/>
<sequence>MYKLGVPVDRKEAAVLERRRNAALQRQSRIFDCKIRTIGIDKDALDIQVNNRKIQKETEKRRHELYGNCQTEGGIVWIVQKTPRP</sequence>
<evidence type="ECO:0000256" key="3">
    <source>
        <dbReference type="ARBA" id="ARBA00022490"/>
    </source>
</evidence>
<evidence type="ECO:0000256" key="1">
    <source>
        <dbReference type="ARBA" id="ARBA00004611"/>
    </source>
</evidence>
<keyword evidence="10" id="KW-1185">Reference proteome</keyword>
<keyword evidence="4" id="KW-0282">Flagellum</keyword>
<keyword evidence="3" id="KW-0963">Cytoplasm</keyword>
<reference evidence="11" key="1">
    <citation type="submission" date="2025-08" db="UniProtKB">
        <authorList>
            <consortium name="RefSeq"/>
        </authorList>
    </citation>
    <scope>IDENTIFICATION</scope>
</reference>
<evidence type="ECO:0000256" key="8">
    <source>
        <dbReference type="ARBA" id="ARBA00023273"/>
    </source>
</evidence>
<evidence type="ECO:0000256" key="2">
    <source>
        <dbReference type="ARBA" id="ARBA00006875"/>
    </source>
</evidence>
<dbReference type="Pfam" id="PF05914">
    <property type="entry name" value="RIB43A"/>
    <property type="match status" value="1"/>
</dbReference>
<evidence type="ECO:0000256" key="5">
    <source>
        <dbReference type="ARBA" id="ARBA00023054"/>
    </source>
</evidence>
<keyword evidence="5" id="KW-0175">Coiled coil</keyword>
<dbReference type="PANTHER" id="PTHR14517:SF10">
    <property type="entry name" value="RIB43A-LIKE WITH COILED-COILS PROTEIN 2"/>
    <property type="match status" value="1"/>
</dbReference>
<keyword evidence="7" id="KW-0206">Cytoskeleton</keyword>
<protein>
    <submittedName>
        <fullName evidence="11">RIB43A-like with coiled-coils protein 2</fullName>
    </submittedName>
</protein>
<organism evidence="10 11">
    <name type="scientific">Microcaecilia unicolor</name>
    <dbReference type="NCBI Taxonomy" id="1415580"/>
    <lineage>
        <taxon>Eukaryota</taxon>
        <taxon>Metazoa</taxon>
        <taxon>Chordata</taxon>
        <taxon>Craniata</taxon>
        <taxon>Vertebrata</taxon>
        <taxon>Euteleostomi</taxon>
        <taxon>Amphibia</taxon>
        <taxon>Gymnophiona</taxon>
        <taxon>Siphonopidae</taxon>
        <taxon>Microcaecilia</taxon>
    </lineage>
</organism>